<name>A0A8H4VSW0_9AGAR</name>
<dbReference type="EMBL" id="JAACJL010000015">
    <property type="protein sequence ID" value="KAF4620907.1"/>
    <property type="molecule type" value="Genomic_DNA"/>
</dbReference>
<evidence type="ECO:0000256" key="1">
    <source>
        <dbReference type="SAM" id="MobiDB-lite"/>
    </source>
</evidence>
<gene>
    <name evidence="2" type="ORF">D9613_001076</name>
</gene>
<protein>
    <submittedName>
        <fullName evidence="2">Uncharacterized protein</fullName>
    </submittedName>
</protein>
<comment type="caution">
    <text evidence="2">The sequence shown here is derived from an EMBL/GenBank/DDBJ whole genome shotgun (WGS) entry which is preliminary data.</text>
</comment>
<proteinExistence type="predicted"/>
<evidence type="ECO:0000313" key="3">
    <source>
        <dbReference type="Proteomes" id="UP000521872"/>
    </source>
</evidence>
<keyword evidence="3" id="KW-1185">Reference proteome</keyword>
<organism evidence="2 3">
    <name type="scientific">Agrocybe pediades</name>
    <dbReference type="NCBI Taxonomy" id="84607"/>
    <lineage>
        <taxon>Eukaryota</taxon>
        <taxon>Fungi</taxon>
        <taxon>Dikarya</taxon>
        <taxon>Basidiomycota</taxon>
        <taxon>Agaricomycotina</taxon>
        <taxon>Agaricomycetes</taxon>
        <taxon>Agaricomycetidae</taxon>
        <taxon>Agaricales</taxon>
        <taxon>Agaricineae</taxon>
        <taxon>Strophariaceae</taxon>
        <taxon>Agrocybe</taxon>
    </lineage>
</organism>
<reference evidence="2 3" key="1">
    <citation type="submission" date="2019-12" db="EMBL/GenBank/DDBJ databases">
        <authorList>
            <person name="Floudas D."/>
            <person name="Bentzer J."/>
            <person name="Ahren D."/>
            <person name="Johansson T."/>
            <person name="Persson P."/>
            <person name="Tunlid A."/>
        </authorList>
    </citation>
    <scope>NUCLEOTIDE SEQUENCE [LARGE SCALE GENOMIC DNA]</scope>
    <source>
        <strain evidence="2 3">CBS 102.39</strain>
    </source>
</reference>
<evidence type="ECO:0000313" key="2">
    <source>
        <dbReference type="EMBL" id="KAF4620907.1"/>
    </source>
</evidence>
<sequence length="302" mass="33257">MRLDTTRSARTCASPSSPKTRQTLGTQDAIKIRSSLSSVDTDLFPELLSWSAIMRAESVSPSSTCSQIFPSDISRSGDSELIVQEVPESPVTHSYSLPAIFDPTTIEVGFDLRCFNGLDDTLIYSPRTAFEELCWDEVVETDSDVISEVPASTPTPQPIITTKKFQQRGGRESPARSFLVTSYSSEEDDDSDTDSDECRTLNEKGHRYYSHHPILRPNGVSTALEAAVGEFSSYDDNCFDYEDSGPFMLSSLDSSPFSMSNPKVRDESVGCFPVPVAPHRKTVPNRIAAFAHRLTFVRAAPS</sequence>
<dbReference type="AlphaFoldDB" id="A0A8H4VSW0"/>
<feature type="region of interest" description="Disordered" evidence="1">
    <location>
        <begin position="1"/>
        <end position="24"/>
    </location>
</feature>
<accession>A0A8H4VSW0</accession>
<feature type="compositionally biased region" description="Polar residues" evidence="1">
    <location>
        <begin position="8"/>
        <end position="24"/>
    </location>
</feature>
<dbReference type="Proteomes" id="UP000521872">
    <property type="component" value="Unassembled WGS sequence"/>
</dbReference>